<keyword evidence="2" id="KW-0805">Transcription regulation</keyword>
<dbReference type="InterPro" id="IPR015300">
    <property type="entry name" value="DNA-bd_pseudobarrel_sf"/>
</dbReference>
<evidence type="ECO:0000256" key="3">
    <source>
        <dbReference type="ARBA" id="ARBA00023125"/>
    </source>
</evidence>
<keyword evidence="4" id="KW-0804">Transcription</keyword>
<dbReference type="Pfam" id="PF02362">
    <property type="entry name" value="B3"/>
    <property type="match status" value="1"/>
</dbReference>
<protein>
    <recommendedName>
        <fullName evidence="6">TF-B3 domain-containing protein</fullName>
    </recommendedName>
</protein>
<dbReference type="AlphaFoldDB" id="A0A218WQC9"/>
<dbReference type="Gene3D" id="2.40.330.10">
    <property type="entry name" value="DNA-binding pseudobarrel domain"/>
    <property type="match status" value="1"/>
</dbReference>
<dbReference type="EMBL" id="MTKT01003414">
    <property type="protein sequence ID" value="OWM75054.1"/>
    <property type="molecule type" value="Genomic_DNA"/>
</dbReference>
<dbReference type="PANTHER" id="PTHR31920">
    <property type="entry name" value="B3 DOMAIN-CONTAINING"/>
    <property type="match status" value="1"/>
</dbReference>
<organism evidence="7 8">
    <name type="scientific">Punica granatum</name>
    <name type="common">Pomegranate</name>
    <dbReference type="NCBI Taxonomy" id="22663"/>
    <lineage>
        <taxon>Eukaryota</taxon>
        <taxon>Viridiplantae</taxon>
        <taxon>Streptophyta</taxon>
        <taxon>Embryophyta</taxon>
        <taxon>Tracheophyta</taxon>
        <taxon>Spermatophyta</taxon>
        <taxon>Magnoliopsida</taxon>
        <taxon>eudicotyledons</taxon>
        <taxon>Gunneridae</taxon>
        <taxon>Pentapetalae</taxon>
        <taxon>rosids</taxon>
        <taxon>malvids</taxon>
        <taxon>Myrtales</taxon>
        <taxon>Lythraceae</taxon>
        <taxon>Punica</taxon>
    </lineage>
</organism>
<dbReference type="GO" id="GO:0005634">
    <property type="term" value="C:nucleus"/>
    <property type="evidence" value="ECO:0007669"/>
    <property type="project" value="UniProtKB-SubCell"/>
</dbReference>
<dbReference type="Proteomes" id="UP000197138">
    <property type="component" value="Unassembled WGS sequence"/>
</dbReference>
<evidence type="ECO:0000256" key="2">
    <source>
        <dbReference type="ARBA" id="ARBA00023015"/>
    </source>
</evidence>
<gene>
    <name evidence="7" type="ORF">CDL15_Pgr021405</name>
</gene>
<comment type="caution">
    <text evidence="7">The sequence shown here is derived from an EMBL/GenBank/DDBJ whole genome shotgun (WGS) entry which is preliminary data.</text>
</comment>
<evidence type="ECO:0000313" key="8">
    <source>
        <dbReference type="Proteomes" id="UP000197138"/>
    </source>
</evidence>
<keyword evidence="5" id="KW-0539">Nucleus</keyword>
<evidence type="ECO:0000256" key="5">
    <source>
        <dbReference type="ARBA" id="ARBA00023242"/>
    </source>
</evidence>
<evidence type="ECO:0000313" key="7">
    <source>
        <dbReference type="EMBL" id="OWM75054.1"/>
    </source>
</evidence>
<evidence type="ECO:0000259" key="6">
    <source>
        <dbReference type="PROSITE" id="PS50863"/>
    </source>
</evidence>
<dbReference type="PANTHER" id="PTHR31920:SF132">
    <property type="entry name" value="TF-B3 DOMAIN-CONTAINING PROTEIN"/>
    <property type="match status" value="1"/>
</dbReference>
<evidence type="ECO:0000256" key="4">
    <source>
        <dbReference type="ARBA" id="ARBA00023163"/>
    </source>
</evidence>
<dbReference type="PROSITE" id="PS50863">
    <property type="entry name" value="B3"/>
    <property type="match status" value="1"/>
</dbReference>
<feature type="domain" description="TF-B3" evidence="6">
    <location>
        <begin position="1"/>
        <end position="54"/>
    </location>
</feature>
<sequence>MATIGQRRLSRRAANYLARGWPAFVKDHGIQRGHFLLFKFDGETTFKVMVFSPTACEDKAAFSSKFSRGNGKAEVQERAPSTATNPHFIVHLQRSIPGRRNGRFWFAANECMFLSVHPMLSVLWSSSSCGQMDEIEENHSQKQAEFLQHSDLLRRTKSRFSLVLQVVHRLEEELVKKLSGTKLFCFALCCNLKATGRPDTGYQYVSAYGVMDRDDCSSSYLVASTDDA</sequence>
<dbReference type="InterPro" id="IPR050655">
    <property type="entry name" value="Plant_B3_domain"/>
</dbReference>
<name>A0A218WQC9_PUNGR</name>
<dbReference type="SUPFAM" id="SSF101936">
    <property type="entry name" value="DNA-binding pseudobarrel domain"/>
    <property type="match status" value="1"/>
</dbReference>
<reference evidence="8" key="1">
    <citation type="journal article" date="2017" name="Plant J.">
        <title>The pomegranate (Punica granatum L.) genome and the genomics of punicalagin biosynthesis.</title>
        <authorList>
            <person name="Qin G."/>
            <person name="Xu C."/>
            <person name="Ming R."/>
            <person name="Tang H."/>
            <person name="Guyot R."/>
            <person name="Kramer E.M."/>
            <person name="Hu Y."/>
            <person name="Yi X."/>
            <person name="Qi Y."/>
            <person name="Xu X."/>
            <person name="Gao Z."/>
            <person name="Pan H."/>
            <person name="Jian J."/>
            <person name="Tian Y."/>
            <person name="Yue Z."/>
            <person name="Xu Y."/>
        </authorList>
    </citation>
    <scope>NUCLEOTIDE SEQUENCE [LARGE SCALE GENOMIC DNA]</scope>
    <source>
        <strain evidence="8">cv. Dabenzi</strain>
    </source>
</reference>
<comment type="subcellular location">
    <subcellularLocation>
        <location evidence="1">Nucleus</location>
    </subcellularLocation>
</comment>
<accession>A0A218WQC9</accession>
<dbReference type="InterPro" id="IPR003340">
    <property type="entry name" value="B3_DNA-bd"/>
</dbReference>
<proteinExistence type="predicted"/>
<evidence type="ECO:0000256" key="1">
    <source>
        <dbReference type="ARBA" id="ARBA00004123"/>
    </source>
</evidence>
<dbReference type="GO" id="GO:0003677">
    <property type="term" value="F:DNA binding"/>
    <property type="evidence" value="ECO:0007669"/>
    <property type="project" value="UniProtKB-KW"/>
</dbReference>
<dbReference type="CDD" id="cd10017">
    <property type="entry name" value="B3_DNA"/>
    <property type="match status" value="1"/>
</dbReference>
<keyword evidence="3" id="KW-0238">DNA-binding</keyword>